<dbReference type="GO" id="GO:0046872">
    <property type="term" value="F:metal ion binding"/>
    <property type="evidence" value="ECO:0007669"/>
    <property type="project" value="UniProtKB-KW"/>
</dbReference>
<keyword evidence="9" id="KW-0460">Magnesium</keyword>
<evidence type="ECO:0000256" key="15">
    <source>
        <dbReference type="ARBA" id="ARBA00081350"/>
    </source>
</evidence>
<evidence type="ECO:0000313" key="18">
    <source>
        <dbReference type="Proteomes" id="UP000183413"/>
    </source>
</evidence>
<feature type="domain" description="PAS" evidence="16">
    <location>
        <begin position="195"/>
        <end position="239"/>
    </location>
</feature>
<evidence type="ECO:0000256" key="8">
    <source>
        <dbReference type="ARBA" id="ARBA00022840"/>
    </source>
</evidence>
<dbReference type="InterPro" id="IPR052016">
    <property type="entry name" value="Bact_Sigma-Reg"/>
</dbReference>
<dbReference type="SUPFAM" id="SSF55781">
    <property type="entry name" value="GAF domain-like"/>
    <property type="match status" value="2"/>
</dbReference>
<dbReference type="InterPro" id="IPR000014">
    <property type="entry name" value="PAS"/>
</dbReference>
<dbReference type="Gene3D" id="3.30.450.20">
    <property type="entry name" value="PAS domain"/>
    <property type="match status" value="1"/>
</dbReference>
<keyword evidence="5" id="KW-0547">Nucleotide-binding</keyword>
<dbReference type="InterPro" id="IPR036457">
    <property type="entry name" value="PPM-type-like_dom_sf"/>
</dbReference>
<dbReference type="InterPro" id="IPR035965">
    <property type="entry name" value="PAS-like_dom_sf"/>
</dbReference>
<dbReference type="GO" id="GO:0016301">
    <property type="term" value="F:kinase activity"/>
    <property type="evidence" value="ECO:0007669"/>
    <property type="project" value="UniProtKB-KW"/>
</dbReference>
<evidence type="ECO:0000256" key="12">
    <source>
        <dbReference type="ARBA" id="ARBA00047761"/>
    </source>
</evidence>
<keyword evidence="10" id="KW-0904">Protein phosphatase</keyword>
<dbReference type="SUPFAM" id="SSF55785">
    <property type="entry name" value="PYP-like sensor domain (PAS domain)"/>
    <property type="match status" value="1"/>
</dbReference>
<dbReference type="GO" id="GO:0004722">
    <property type="term" value="F:protein serine/threonine phosphatase activity"/>
    <property type="evidence" value="ECO:0007669"/>
    <property type="project" value="UniProtKB-EC"/>
</dbReference>
<dbReference type="Pfam" id="PF08448">
    <property type="entry name" value="PAS_4"/>
    <property type="match status" value="1"/>
</dbReference>
<dbReference type="GO" id="GO:0005524">
    <property type="term" value="F:ATP binding"/>
    <property type="evidence" value="ECO:0007669"/>
    <property type="project" value="UniProtKB-KW"/>
</dbReference>
<comment type="catalytic activity">
    <reaction evidence="12">
        <text>O-phospho-L-seryl-[protein] + H2O = L-seryl-[protein] + phosphate</text>
        <dbReference type="Rhea" id="RHEA:20629"/>
        <dbReference type="Rhea" id="RHEA-COMP:9863"/>
        <dbReference type="Rhea" id="RHEA-COMP:11604"/>
        <dbReference type="ChEBI" id="CHEBI:15377"/>
        <dbReference type="ChEBI" id="CHEBI:29999"/>
        <dbReference type="ChEBI" id="CHEBI:43474"/>
        <dbReference type="ChEBI" id="CHEBI:83421"/>
        <dbReference type="EC" id="3.1.3.16"/>
    </reaction>
</comment>
<dbReference type="PANTHER" id="PTHR43156">
    <property type="entry name" value="STAGE II SPORULATION PROTEIN E-RELATED"/>
    <property type="match status" value="1"/>
</dbReference>
<dbReference type="EMBL" id="FOVH01000001">
    <property type="protein sequence ID" value="SFN31835.1"/>
    <property type="molecule type" value="Genomic_DNA"/>
</dbReference>
<dbReference type="PANTHER" id="PTHR43156:SF2">
    <property type="entry name" value="STAGE II SPORULATION PROTEIN E"/>
    <property type="match status" value="1"/>
</dbReference>
<protein>
    <recommendedName>
        <fullName evidence="1">protein-serine/threonine phosphatase</fullName>
        <ecNumber evidence="1">3.1.3.16</ecNumber>
    </recommendedName>
    <alternativeName>
        <fullName evidence="15">Protein-serine/threonine phosphatase</fullName>
    </alternativeName>
    <alternativeName>
        <fullName evidence="14">Serine/threonine-protein kinase</fullName>
    </alternativeName>
</protein>
<dbReference type="InterPro" id="IPR001932">
    <property type="entry name" value="PPM-type_phosphatase-like_dom"/>
</dbReference>
<dbReference type="EC" id="3.1.3.16" evidence="1"/>
<sequence length="722" mass="77471">MWTGVETMGSRRSRASAAPDTGIKRLETALVELMLEVDASIGALFLRPAGERALSLAVLCGASQQIAAPWERVALDNANPVSDAARQGRFLWLRGREEIARRYPRLGLTLPYDYALAVVPIADDADAVGSLVLVWPVSRPPEPSSHEREAITDFRRRASLLLGRDSGGGLMHYPDRPRILPPPRPALARPPAADEAQAAVRFTERLPTGCCALDVDGRIVFVNSAAIDMFGVDVADLMGARPWEAMPWLGNPTLFEDHYRAAVMSRQPSSFSVVRPPDIRLTFHLHPDTSGISVQIVPAGTGTSGGREPMRRRPPVSPELTGVSVIYQLMHLAAALTEAAGLSDVVDLAADQIVPAFGPSGMVLMTAEGGRLRVIGHRGRIAELVEQLDGTPLTSDVPAAQTLASGKPGFFSSFAELRRAYPEAIHVEGTDARAFLPLIASDRIIGSLILTYERPRDHSRAERAILMSMAGLIAQALDRARLYDTKHQLAHALQAVLLPRSLPRIDGLDLAARYRPAGHGLDIGGDFYDLIRIDRTTAVATIGDVQGHHTTAAALMGQVRTGVHAHATIGAPPGDILARTNRLLFDLDSGLFTSCLIARLDLESRSAQFATAGHPPPLIRRPDGKAEALSLSPGLLLGIDPDAGYSTEEIPLAPGTVLALYTDGLVEVPGTDIDDTTTELAGRLASATDQTMDEVADTLLKNAPTSARRYDDIALLLIQLVQ</sequence>
<evidence type="ECO:0000256" key="13">
    <source>
        <dbReference type="ARBA" id="ARBA00056274"/>
    </source>
</evidence>
<accession>A0A1I4Y1D8</accession>
<dbReference type="InParanoid" id="A0A1I4Y1D8"/>
<dbReference type="InterPro" id="IPR029016">
    <property type="entry name" value="GAF-like_dom_sf"/>
</dbReference>
<keyword evidence="8" id="KW-0067">ATP-binding</keyword>
<keyword evidence="7" id="KW-0378">Hydrolase</keyword>
<evidence type="ECO:0000313" key="17">
    <source>
        <dbReference type="EMBL" id="SFN31835.1"/>
    </source>
</evidence>
<evidence type="ECO:0000256" key="2">
    <source>
        <dbReference type="ARBA" id="ARBA00022553"/>
    </source>
</evidence>
<evidence type="ECO:0000256" key="9">
    <source>
        <dbReference type="ARBA" id="ARBA00022842"/>
    </source>
</evidence>
<comment type="function">
    <text evidence="13">Primarily acts as an independent SigF regulator that is sensitive to the osmosensory signal, mediating the cross talk of PknD with the SigF regulon. Possesses both phosphatase and kinase activities. The kinase domain functions as a classic anti-sigma factor-like kinase to phosphorylate the anti-anti-sigma factor domain at the canonical regulatory site, and the phosphatase domain antagonizes this activity.</text>
</comment>
<dbReference type="AlphaFoldDB" id="A0A1I4Y1D8"/>
<name>A0A1I4Y1D8_9ACTN</name>
<evidence type="ECO:0000256" key="14">
    <source>
        <dbReference type="ARBA" id="ARBA00075117"/>
    </source>
</evidence>
<dbReference type="eggNOG" id="COG2208">
    <property type="taxonomic scope" value="Bacteria"/>
</dbReference>
<keyword evidence="4" id="KW-0479">Metal-binding</keyword>
<dbReference type="CDD" id="cd00130">
    <property type="entry name" value="PAS"/>
    <property type="match status" value="1"/>
</dbReference>
<dbReference type="FunFam" id="3.60.40.10:FF:000005">
    <property type="entry name" value="Serine/threonine protein phosphatase"/>
    <property type="match status" value="1"/>
</dbReference>
<dbReference type="Pfam" id="PF13185">
    <property type="entry name" value="GAF_2"/>
    <property type="match status" value="1"/>
</dbReference>
<keyword evidence="2" id="KW-0597">Phosphoprotein</keyword>
<organism evidence="17 18">
    <name type="scientific">Actinomadura madurae</name>
    <dbReference type="NCBI Taxonomy" id="1993"/>
    <lineage>
        <taxon>Bacteria</taxon>
        <taxon>Bacillati</taxon>
        <taxon>Actinomycetota</taxon>
        <taxon>Actinomycetes</taxon>
        <taxon>Streptosporangiales</taxon>
        <taxon>Thermomonosporaceae</taxon>
        <taxon>Actinomadura</taxon>
    </lineage>
</organism>
<dbReference type="SUPFAM" id="SSF81606">
    <property type="entry name" value="PP2C-like"/>
    <property type="match status" value="1"/>
</dbReference>
<gene>
    <name evidence="17" type="ORF">SAMN04489713_1011133</name>
</gene>
<dbReference type="PROSITE" id="PS50112">
    <property type="entry name" value="PAS"/>
    <property type="match status" value="1"/>
</dbReference>
<evidence type="ECO:0000256" key="7">
    <source>
        <dbReference type="ARBA" id="ARBA00022801"/>
    </source>
</evidence>
<evidence type="ECO:0000256" key="1">
    <source>
        <dbReference type="ARBA" id="ARBA00013081"/>
    </source>
</evidence>
<evidence type="ECO:0000256" key="4">
    <source>
        <dbReference type="ARBA" id="ARBA00022723"/>
    </source>
</evidence>
<evidence type="ECO:0000256" key="11">
    <source>
        <dbReference type="ARBA" id="ARBA00023211"/>
    </source>
</evidence>
<evidence type="ECO:0000256" key="3">
    <source>
        <dbReference type="ARBA" id="ARBA00022679"/>
    </source>
</evidence>
<keyword evidence="6" id="KW-0418">Kinase</keyword>
<reference evidence="17 18" key="1">
    <citation type="submission" date="2016-10" db="EMBL/GenBank/DDBJ databases">
        <authorList>
            <person name="de Groot N.N."/>
        </authorList>
    </citation>
    <scope>NUCLEOTIDE SEQUENCE [LARGE SCALE GENOMIC DNA]</scope>
    <source>
        <strain evidence="17 18">DSM 43067</strain>
    </source>
</reference>
<evidence type="ECO:0000256" key="6">
    <source>
        <dbReference type="ARBA" id="ARBA00022777"/>
    </source>
</evidence>
<dbReference type="InterPro" id="IPR003018">
    <property type="entry name" value="GAF"/>
</dbReference>
<dbReference type="Proteomes" id="UP000183413">
    <property type="component" value="Unassembled WGS sequence"/>
</dbReference>
<keyword evidence="11" id="KW-0464">Manganese</keyword>
<dbReference type="Pfam" id="PF07228">
    <property type="entry name" value="SpoIIE"/>
    <property type="match status" value="1"/>
</dbReference>
<dbReference type="eggNOG" id="COG2203">
    <property type="taxonomic scope" value="Bacteria"/>
</dbReference>
<keyword evidence="3" id="KW-0808">Transferase</keyword>
<dbReference type="SMART" id="SM00091">
    <property type="entry name" value="PAS"/>
    <property type="match status" value="1"/>
</dbReference>
<dbReference type="Gene3D" id="3.60.40.10">
    <property type="entry name" value="PPM-type phosphatase domain"/>
    <property type="match status" value="1"/>
</dbReference>
<dbReference type="Gene3D" id="3.30.450.40">
    <property type="match status" value="1"/>
</dbReference>
<proteinExistence type="predicted"/>
<keyword evidence="18" id="KW-1185">Reference proteome</keyword>
<evidence type="ECO:0000256" key="5">
    <source>
        <dbReference type="ARBA" id="ARBA00022741"/>
    </source>
</evidence>
<dbReference type="STRING" id="1993.SAMN04489713_1011133"/>
<evidence type="ECO:0000259" key="16">
    <source>
        <dbReference type="PROSITE" id="PS50112"/>
    </source>
</evidence>
<dbReference type="InterPro" id="IPR013656">
    <property type="entry name" value="PAS_4"/>
</dbReference>
<evidence type="ECO:0000256" key="10">
    <source>
        <dbReference type="ARBA" id="ARBA00022912"/>
    </source>
</evidence>
<dbReference type="SMART" id="SM00331">
    <property type="entry name" value="PP2C_SIG"/>
    <property type="match status" value="1"/>
</dbReference>